<keyword evidence="2 7" id="KW-0238">DNA-binding</keyword>
<feature type="domain" description="HTH araC/xylS-type" evidence="5">
    <location>
        <begin position="386"/>
        <end position="485"/>
    </location>
</feature>
<proteinExistence type="predicted"/>
<dbReference type="PROSITE" id="PS00041">
    <property type="entry name" value="HTH_ARAC_FAMILY_1"/>
    <property type="match status" value="1"/>
</dbReference>
<dbReference type="SMART" id="SM00342">
    <property type="entry name" value="HTH_ARAC"/>
    <property type="match status" value="1"/>
</dbReference>
<dbReference type="InterPro" id="IPR018062">
    <property type="entry name" value="HTH_AraC-typ_CS"/>
</dbReference>
<dbReference type="InterPro" id="IPR009057">
    <property type="entry name" value="Homeodomain-like_sf"/>
</dbReference>
<dbReference type="PROSITE" id="PS50110">
    <property type="entry name" value="RESPONSE_REGULATORY"/>
    <property type="match status" value="1"/>
</dbReference>
<dbReference type="Gene3D" id="1.10.10.60">
    <property type="entry name" value="Homeodomain-like"/>
    <property type="match status" value="2"/>
</dbReference>
<dbReference type="OrthoDB" id="2563880at2"/>
<dbReference type="PRINTS" id="PR00032">
    <property type="entry name" value="HTHARAC"/>
</dbReference>
<dbReference type="PANTHER" id="PTHR43280">
    <property type="entry name" value="ARAC-FAMILY TRANSCRIPTIONAL REGULATOR"/>
    <property type="match status" value="1"/>
</dbReference>
<dbReference type="PANTHER" id="PTHR43280:SF28">
    <property type="entry name" value="HTH-TYPE TRANSCRIPTIONAL ACTIVATOR RHAS"/>
    <property type="match status" value="1"/>
</dbReference>
<dbReference type="GO" id="GO:0043565">
    <property type="term" value="F:sequence-specific DNA binding"/>
    <property type="evidence" value="ECO:0007669"/>
    <property type="project" value="InterPro"/>
</dbReference>
<evidence type="ECO:0000256" key="2">
    <source>
        <dbReference type="ARBA" id="ARBA00023125"/>
    </source>
</evidence>
<dbReference type="GO" id="GO:0003700">
    <property type="term" value="F:DNA-binding transcription factor activity"/>
    <property type="evidence" value="ECO:0007669"/>
    <property type="project" value="InterPro"/>
</dbReference>
<dbReference type="Gene3D" id="3.40.50.2300">
    <property type="match status" value="1"/>
</dbReference>
<evidence type="ECO:0000313" key="7">
    <source>
        <dbReference type="EMBL" id="SEA37451.1"/>
    </source>
</evidence>
<dbReference type="RefSeq" id="WP_093043711.1">
    <property type="nucleotide sequence ID" value="NZ_FNQR01000004.1"/>
</dbReference>
<dbReference type="GO" id="GO:0000160">
    <property type="term" value="P:phosphorelay signal transduction system"/>
    <property type="evidence" value="ECO:0007669"/>
    <property type="project" value="InterPro"/>
</dbReference>
<dbReference type="Proteomes" id="UP000198584">
    <property type="component" value="Unassembled WGS sequence"/>
</dbReference>
<evidence type="ECO:0000256" key="3">
    <source>
        <dbReference type="ARBA" id="ARBA00023163"/>
    </source>
</evidence>
<evidence type="ECO:0000256" key="1">
    <source>
        <dbReference type="ARBA" id="ARBA00023015"/>
    </source>
</evidence>
<evidence type="ECO:0000313" key="8">
    <source>
        <dbReference type="Proteomes" id="UP000198584"/>
    </source>
</evidence>
<reference evidence="7 8" key="1">
    <citation type="submission" date="2016-10" db="EMBL/GenBank/DDBJ databases">
        <authorList>
            <person name="de Groot N.N."/>
        </authorList>
    </citation>
    <scope>NUCLEOTIDE SEQUENCE [LARGE SCALE GENOMIC DNA]</scope>
    <source>
        <strain evidence="7 8">CCM7597</strain>
    </source>
</reference>
<dbReference type="AlphaFoldDB" id="A0A1H4ANP2"/>
<protein>
    <submittedName>
        <fullName evidence="7">Two-component response regulator, YesN/AraC family, consists of REC and AraC-type DNA-binding domains</fullName>
    </submittedName>
</protein>
<dbReference type="SUPFAM" id="SSF52172">
    <property type="entry name" value="CheY-like"/>
    <property type="match status" value="1"/>
</dbReference>
<dbReference type="EMBL" id="FNQR01000004">
    <property type="protein sequence ID" value="SEA37451.1"/>
    <property type="molecule type" value="Genomic_DNA"/>
</dbReference>
<dbReference type="STRING" id="571932.SAMN05421743_104155"/>
<dbReference type="SUPFAM" id="SSF46689">
    <property type="entry name" value="Homeodomain-like"/>
    <property type="match status" value="1"/>
</dbReference>
<dbReference type="InterPro" id="IPR011006">
    <property type="entry name" value="CheY-like_superfamily"/>
</dbReference>
<name>A0A1H4ANP2_9BACI</name>
<dbReference type="Pfam" id="PF00072">
    <property type="entry name" value="Response_reg"/>
    <property type="match status" value="1"/>
</dbReference>
<keyword evidence="1" id="KW-0805">Transcription regulation</keyword>
<evidence type="ECO:0000259" key="5">
    <source>
        <dbReference type="PROSITE" id="PS01124"/>
    </source>
</evidence>
<keyword evidence="3" id="KW-0804">Transcription</keyword>
<sequence length="487" mass="56879">MYQLLLADRDSQELAGIEWLLSKYSFPVSTIKRAGQLAGILDSLENDRPDLLFIELDMIPETKWELVKSYIQRFSSQVIAVTVEPTYERAMQAIEINAIDLLVKPLSPSRLKHTIQQGCRMLTHEQGGDKGVSTPSIINYESLFIDDHLPYTYPVYLVRPEYPQDLYRLRSFIAQFDFYNLPFVFSTSDQIVLAFHQTIPEPFQQARRFLREWEQAGGGPLAIAVHDKDNLLSLHSIYQRLRKVMEATFFTGYKQVLAYNEAYIWRDMDPFLTMDEQRFWVRSLDEGQAEEIKRWLYHEFFNLQPPYPDPGLLRTRLTSILAQIRRFMIRKGLETEENDVKYKKIFDKILYSPVLYRIVQEVVLFIHELIKSLTTQKGARIGNIGEAALAYMEEHYKNPSLSLKDVAAHIGRSPAYFSYLLSKKYQQSFREILMQIRIQKAKELIETTDNTIQEIAAEVGFNQPNYFSRVFKSATGKTPREYRNLRG</sequence>
<dbReference type="PROSITE" id="PS01124">
    <property type="entry name" value="HTH_ARAC_FAMILY_2"/>
    <property type="match status" value="1"/>
</dbReference>
<dbReference type="InterPro" id="IPR020449">
    <property type="entry name" value="Tscrpt_reg_AraC-type_HTH"/>
</dbReference>
<dbReference type="Pfam" id="PF12833">
    <property type="entry name" value="HTH_18"/>
    <property type="match status" value="1"/>
</dbReference>
<dbReference type="InterPro" id="IPR001789">
    <property type="entry name" value="Sig_transdc_resp-reg_receiver"/>
</dbReference>
<comment type="caution">
    <text evidence="4">Lacks conserved residue(s) required for the propagation of feature annotation.</text>
</comment>
<gene>
    <name evidence="7" type="ORF">SAMN05421743_104155</name>
</gene>
<dbReference type="InterPro" id="IPR018060">
    <property type="entry name" value="HTH_AraC"/>
</dbReference>
<evidence type="ECO:0000256" key="4">
    <source>
        <dbReference type="PROSITE-ProRule" id="PRU00169"/>
    </source>
</evidence>
<evidence type="ECO:0000259" key="6">
    <source>
        <dbReference type="PROSITE" id="PS50110"/>
    </source>
</evidence>
<organism evidence="7 8">
    <name type="scientific">Thalassobacillus cyri</name>
    <dbReference type="NCBI Taxonomy" id="571932"/>
    <lineage>
        <taxon>Bacteria</taxon>
        <taxon>Bacillati</taxon>
        <taxon>Bacillota</taxon>
        <taxon>Bacilli</taxon>
        <taxon>Bacillales</taxon>
        <taxon>Bacillaceae</taxon>
        <taxon>Thalassobacillus</taxon>
    </lineage>
</organism>
<accession>A0A1H4ANP2</accession>
<feature type="domain" description="Response regulatory" evidence="6">
    <location>
        <begin position="3"/>
        <end position="119"/>
    </location>
</feature>
<keyword evidence="8" id="KW-1185">Reference proteome</keyword>